<sequence length="251" mass="27243">MALHFERIGMAPDLVNYRDCLELQRQVHQEVVAGSRGNTVLMVEHEPVYTAGRRTEKHEYPWDGTEVVPIGRGGKLTYHGPGMLVGYPIMRLPIPLDVVRFVRVLEQVIIAVVRDFGVPATTVEGRSGAWVLADERGPDRKISAIGVQVSKRATMHGFALNCSNDLRPFGKIIPCGITDAGVTSLSEETGNRIDPADVVERMEQELSARESDLCVPFEPDTPAPPVRLSPSASEAPAASEAPRRQGAAAGS</sequence>
<keyword evidence="2 5" id="KW-0808">Transferase</keyword>
<protein>
    <recommendedName>
        <fullName evidence="5">Octanoyltransferase</fullName>
        <ecNumber evidence="5">2.3.1.181</ecNumber>
    </recommendedName>
    <alternativeName>
        <fullName evidence="5">Lipoate-protein ligase B</fullName>
    </alternativeName>
    <alternativeName>
        <fullName evidence="5">Lipoyl/octanoyl transferase</fullName>
    </alternativeName>
    <alternativeName>
        <fullName evidence="5">Octanoyl-[acyl-carrier-protein]-protein N-octanoyltransferase</fullName>
    </alternativeName>
</protein>
<dbReference type="Proteomes" id="UP000249516">
    <property type="component" value="Unassembled WGS sequence"/>
</dbReference>
<feature type="binding site" evidence="5">
    <location>
        <begin position="144"/>
        <end position="146"/>
    </location>
    <ligand>
        <name>substrate</name>
    </ligand>
</feature>
<evidence type="ECO:0000256" key="2">
    <source>
        <dbReference type="ARBA" id="ARBA00022679"/>
    </source>
</evidence>
<evidence type="ECO:0000313" key="8">
    <source>
        <dbReference type="EMBL" id="RKQ36263.1"/>
    </source>
</evidence>
<dbReference type="CDD" id="cd16444">
    <property type="entry name" value="LipB"/>
    <property type="match status" value="1"/>
</dbReference>
<gene>
    <name evidence="5 8" type="primary">lipB</name>
    <name evidence="8" type="ORF">C1C97_000825</name>
</gene>
<comment type="function">
    <text evidence="4 5">Catalyzes the transfer of endogenously produced octanoic acid from octanoyl-acyl-carrier-protein onto the lipoyl domains of lipoate-dependent enzymes. Lipoyl-ACP can also act as a substrate although octanoyl-ACP is likely to be the physiological substrate.</text>
</comment>
<evidence type="ECO:0000256" key="6">
    <source>
        <dbReference type="SAM" id="MobiDB-lite"/>
    </source>
</evidence>
<feature type="site" description="Lowers pKa of active site Cys" evidence="5">
    <location>
        <position position="141"/>
    </location>
</feature>
<keyword evidence="3 5" id="KW-0012">Acyltransferase</keyword>
<dbReference type="RefSeq" id="WP_121029659.1">
    <property type="nucleotide sequence ID" value="NZ_PNJG02000001.1"/>
</dbReference>
<comment type="catalytic activity">
    <reaction evidence="5">
        <text>octanoyl-[ACP] + L-lysyl-[protein] = N(6)-octanoyl-L-lysyl-[protein] + holo-[ACP] + H(+)</text>
        <dbReference type="Rhea" id="RHEA:17665"/>
        <dbReference type="Rhea" id="RHEA-COMP:9636"/>
        <dbReference type="Rhea" id="RHEA-COMP:9685"/>
        <dbReference type="Rhea" id="RHEA-COMP:9752"/>
        <dbReference type="Rhea" id="RHEA-COMP:9928"/>
        <dbReference type="ChEBI" id="CHEBI:15378"/>
        <dbReference type="ChEBI" id="CHEBI:29969"/>
        <dbReference type="ChEBI" id="CHEBI:64479"/>
        <dbReference type="ChEBI" id="CHEBI:78463"/>
        <dbReference type="ChEBI" id="CHEBI:78809"/>
        <dbReference type="EC" id="2.3.1.181"/>
    </reaction>
</comment>
<comment type="pathway">
    <text evidence="1 5">Protein modification; protein lipoylation via endogenous pathway; protein N(6)-(lipoyl)lysine from octanoyl-[acyl-carrier-protein]: step 1/2.</text>
</comment>
<dbReference type="InterPro" id="IPR004143">
    <property type="entry name" value="BPL_LPL_catalytic"/>
</dbReference>
<accession>A0A495A916</accession>
<feature type="domain" description="BPL/LPL catalytic" evidence="7">
    <location>
        <begin position="34"/>
        <end position="214"/>
    </location>
</feature>
<dbReference type="EMBL" id="PNJG02000001">
    <property type="protein sequence ID" value="RKQ36263.1"/>
    <property type="molecule type" value="Genomic_DNA"/>
</dbReference>
<evidence type="ECO:0000256" key="4">
    <source>
        <dbReference type="ARBA" id="ARBA00024732"/>
    </source>
</evidence>
<evidence type="ECO:0000259" key="7">
    <source>
        <dbReference type="PROSITE" id="PS51733"/>
    </source>
</evidence>
<dbReference type="InterPro" id="IPR045864">
    <property type="entry name" value="aa-tRNA-synth_II/BPL/LPL"/>
</dbReference>
<dbReference type="SUPFAM" id="SSF55681">
    <property type="entry name" value="Class II aaRS and biotin synthetases"/>
    <property type="match status" value="1"/>
</dbReference>
<dbReference type="GO" id="GO:0005737">
    <property type="term" value="C:cytoplasm"/>
    <property type="evidence" value="ECO:0007669"/>
    <property type="project" value="UniProtKB-SubCell"/>
</dbReference>
<dbReference type="OrthoDB" id="9787061at2"/>
<feature type="compositionally biased region" description="Low complexity" evidence="6">
    <location>
        <begin position="229"/>
        <end position="240"/>
    </location>
</feature>
<comment type="caution">
    <text evidence="8">The sequence shown here is derived from an EMBL/GenBank/DDBJ whole genome shotgun (WGS) entry which is preliminary data.</text>
</comment>
<feature type="region of interest" description="Disordered" evidence="6">
    <location>
        <begin position="205"/>
        <end position="251"/>
    </location>
</feature>
<dbReference type="GO" id="GO:0033819">
    <property type="term" value="F:lipoyl(octanoyl) transferase activity"/>
    <property type="evidence" value="ECO:0007669"/>
    <property type="project" value="UniProtKB-EC"/>
</dbReference>
<comment type="miscellaneous">
    <text evidence="5">In the reaction, the free carboxyl group of octanoic acid is attached via an amide linkage to the epsilon-amino group of a specific lysine residue of lipoyl domains of lipoate-dependent enzymes.</text>
</comment>
<dbReference type="UniPathway" id="UPA00538">
    <property type="reaction ID" value="UER00592"/>
</dbReference>
<proteinExistence type="inferred from homology"/>
<dbReference type="Pfam" id="PF21948">
    <property type="entry name" value="LplA-B_cat"/>
    <property type="match status" value="1"/>
</dbReference>
<dbReference type="PANTHER" id="PTHR10993">
    <property type="entry name" value="OCTANOYLTRANSFERASE"/>
    <property type="match status" value="1"/>
</dbReference>
<dbReference type="EC" id="2.3.1.181" evidence="5"/>
<dbReference type="InterPro" id="IPR000544">
    <property type="entry name" value="Octanoyltransferase"/>
</dbReference>
<evidence type="ECO:0000313" key="9">
    <source>
        <dbReference type="Proteomes" id="UP000249516"/>
    </source>
</evidence>
<reference evidence="8 9" key="1">
    <citation type="submission" date="2018-10" db="EMBL/GenBank/DDBJ databases">
        <title>Kocuria tytouropygialis sp. nov., isolated from the uropygial gland of an American barn owl (Tyto furcata).</title>
        <authorList>
            <person name="Braun M.S."/>
            <person name="Wang E."/>
            <person name="Zimmermann S."/>
            <person name="Wagner H."/>
            <person name="Wink M."/>
        </authorList>
    </citation>
    <scope>NUCLEOTIDE SEQUENCE [LARGE SCALE GENOMIC DNA]</scope>
    <source>
        <strain evidence="8 9">442</strain>
    </source>
</reference>
<feature type="binding site" evidence="5">
    <location>
        <begin position="72"/>
        <end position="79"/>
    </location>
    <ligand>
        <name>substrate</name>
    </ligand>
</feature>
<dbReference type="GO" id="GO:0009249">
    <property type="term" value="P:protein lipoylation"/>
    <property type="evidence" value="ECO:0007669"/>
    <property type="project" value="InterPro"/>
</dbReference>
<feature type="binding site" evidence="5">
    <location>
        <begin position="157"/>
        <end position="159"/>
    </location>
    <ligand>
        <name>substrate</name>
    </ligand>
</feature>
<name>A0A495A916_9MICC</name>
<dbReference type="PANTHER" id="PTHR10993:SF7">
    <property type="entry name" value="LIPOYLTRANSFERASE 2, MITOCHONDRIAL-RELATED"/>
    <property type="match status" value="1"/>
</dbReference>
<evidence type="ECO:0000256" key="1">
    <source>
        <dbReference type="ARBA" id="ARBA00004821"/>
    </source>
</evidence>
<dbReference type="NCBIfam" id="TIGR00214">
    <property type="entry name" value="lipB"/>
    <property type="match status" value="1"/>
</dbReference>
<comment type="subcellular location">
    <subcellularLocation>
        <location evidence="5">Cytoplasm</location>
    </subcellularLocation>
</comment>
<evidence type="ECO:0000256" key="5">
    <source>
        <dbReference type="HAMAP-Rule" id="MF_00013"/>
    </source>
</evidence>
<feature type="active site" description="Acyl-thioester intermediate" evidence="5">
    <location>
        <position position="175"/>
    </location>
</feature>
<keyword evidence="9" id="KW-1185">Reference proteome</keyword>
<dbReference type="PROSITE" id="PS51733">
    <property type="entry name" value="BPL_LPL_CATALYTIC"/>
    <property type="match status" value="1"/>
</dbReference>
<dbReference type="Gene3D" id="3.30.930.10">
    <property type="entry name" value="Bira Bifunctional Protein, Domain 2"/>
    <property type="match status" value="1"/>
</dbReference>
<evidence type="ECO:0000256" key="3">
    <source>
        <dbReference type="ARBA" id="ARBA00023315"/>
    </source>
</evidence>
<keyword evidence="5" id="KW-0963">Cytoplasm</keyword>
<dbReference type="AlphaFoldDB" id="A0A495A916"/>
<dbReference type="NCBIfam" id="NF010925">
    <property type="entry name" value="PRK14345.1"/>
    <property type="match status" value="1"/>
</dbReference>
<dbReference type="HAMAP" id="MF_00013">
    <property type="entry name" value="LipB"/>
    <property type="match status" value="1"/>
</dbReference>
<organism evidence="8 9">
    <name type="scientific">Kocuria tytonis</name>
    <dbReference type="NCBI Taxonomy" id="2054280"/>
    <lineage>
        <taxon>Bacteria</taxon>
        <taxon>Bacillati</taxon>
        <taxon>Actinomycetota</taxon>
        <taxon>Actinomycetes</taxon>
        <taxon>Micrococcales</taxon>
        <taxon>Micrococcaceae</taxon>
        <taxon>Kocuria</taxon>
    </lineage>
</organism>
<comment type="similarity">
    <text evidence="5">Belongs to the LipB family.</text>
</comment>